<proteinExistence type="predicted"/>
<protein>
    <submittedName>
        <fullName evidence="1">Uncharacterized protein</fullName>
    </submittedName>
</protein>
<comment type="caution">
    <text evidence="1">The sequence shown here is derived from an EMBL/GenBank/DDBJ whole genome shotgun (WGS) entry which is preliminary data.</text>
</comment>
<accession>A0ACB8UZ60</accession>
<dbReference type="EMBL" id="JALBCA010000031">
    <property type="protein sequence ID" value="KAI2388439.1"/>
    <property type="molecule type" value="Genomic_DNA"/>
</dbReference>
<evidence type="ECO:0000313" key="1">
    <source>
        <dbReference type="EMBL" id="KAI2388439.1"/>
    </source>
</evidence>
<name>A0ACB8UZ60_9EURO</name>
<reference evidence="1" key="1">
    <citation type="journal article" date="2022" name="bioRxiv">
        <title>Population genetic analysis of Ophidiomyces ophidiicola, the causative agent of snake fungal disease, indicates recent introductions to the USA.</title>
        <authorList>
            <person name="Ladner J.T."/>
            <person name="Palmer J.M."/>
            <person name="Ettinger C.L."/>
            <person name="Stajich J.E."/>
            <person name="Farrell T.M."/>
            <person name="Glorioso B.M."/>
            <person name="Lawson B."/>
            <person name="Price S.J."/>
            <person name="Stengle A.G."/>
            <person name="Grear D.A."/>
            <person name="Lorch J.M."/>
        </authorList>
    </citation>
    <scope>NUCLEOTIDE SEQUENCE</scope>
    <source>
        <strain evidence="1">NWHC 24266-5</strain>
    </source>
</reference>
<organism evidence="1">
    <name type="scientific">Ophidiomyces ophidiicola</name>
    <dbReference type="NCBI Taxonomy" id="1387563"/>
    <lineage>
        <taxon>Eukaryota</taxon>
        <taxon>Fungi</taxon>
        <taxon>Dikarya</taxon>
        <taxon>Ascomycota</taxon>
        <taxon>Pezizomycotina</taxon>
        <taxon>Eurotiomycetes</taxon>
        <taxon>Eurotiomycetidae</taxon>
        <taxon>Onygenales</taxon>
        <taxon>Onygenaceae</taxon>
        <taxon>Ophidiomyces</taxon>
    </lineage>
</organism>
<gene>
    <name evidence="1" type="ORF">LOY88_002635</name>
</gene>
<sequence>MSSKEGMLALRASENPKRPAPVFKPNILPCKIHHNGPIDVSTRHWDPTADKENPRTLRRPLKHYLVFYEYTPYTSRMDNSLLSPRFPLLWRFSYSLTSPGSLELATSYFRGRKLRGRRVALPEGYQGVVATPTDKKLEKKAPDDLPYGSSRSLTGADCDDQGDDDVEPPPTILEMRGTFNELMVWDHERIPVADDPFVKGIIRFPKLSDLEMHSDGSQAVTPKN</sequence>